<feature type="transmembrane region" description="Helical" evidence="6">
    <location>
        <begin position="52"/>
        <end position="79"/>
    </location>
</feature>
<keyword evidence="3 6" id="KW-0812">Transmembrane</keyword>
<comment type="subcellular location">
    <subcellularLocation>
        <location evidence="1">Cell membrane</location>
        <topology evidence="1">Multi-pass membrane protein</topology>
    </subcellularLocation>
</comment>
<reference evidence="7 8" key="1">
    <citation type="submission" date="2024-06" db="EMBL/GenBank/DDBJ databases">
        <authorList>
            <person name="Kim D.-U."/>
        </authorList>
    </citation>
    <scope>NUCLEOTIDE SEQUENCE [LARGE SCALE GENOMIC DNA]</scope>
    <source>
        <strain evidence="7 8">KACC15460</strain>
    </source>
</reference>
<feature type="transmembrane region" description="Helical" evidence="6">
    <location>
        <begin position="304"/>
        <end position="326"/>
    </location>
</feature>
<accession>A0ABV2DGY4</accession>
<dbReference type="Pfam" id="PF02653">
    <property type="entry name" value="BPD_transp_2"/>
    <property type="match status" value="1"/>
</dbReference>
<feature type="transmembrane region" description="Helical" evidence="6">
    <location>
        <begin position="263"/>
        <end position="284"/>
    </location>
</feature>
<keyword evidence="5 6" id="KW-0472">Membrane</keyword>
<feature type="transmembrane region" description="Helical" evidence="6">
    <location>
        <begin position="99"/>
        <end position="121"/>
    </location>
</feature>
<evidence type="ECO:0000256" key="1">
    <source>
        <dbReference type="ARBA" id="ARBA00004651"/>
    </source>
</evidence>
<feature type="transmembrane region" description="Helical" evidence="6">
    <location>
        <begin position="175"/>
        <end position="194"/>
    </location>
</feature>
<name>A0ABV2DGY4_9HYPH</name>
<evidence type="ECO:0000256" key="2">
    <source>
        <dbReference type="ARBA" id="ARBA00022475"/>
    </source>
</evidence>
<evidence type="ECO:0000256" key="3">
    <source>
        <dbReference type="ARBA" id="ARBA00022692"/>
    </source>
</evidence>
<dbReference type="RefSeq" id="WP_354461242.1">
    <property type="nucleotide sequence ID" value="NZ_JBEWSZ010000001.1"/>
</dbReference>
<evidence type="ECO:0000313" key="8">
    <source>
        <dbReference type="Proteomes" id="UP001548832"/>
    </source>
</evidence>
<protein>
    <submittedName>
        <fullName evidence="7">Branched-chain amino acid ABC transporter permease</fullName>
    </submittedName>
</protein>
<dbReference type="PANTHER" id="PTHR30482:SF10">
    <property type="entry name" value="HIGH-AFFINITY BRANCHED-CHAIN AMINO ACID TRANSPORT PROTEIN BRAE"/>
    <property type="match status" value="1"/>
</dbReference>
<proteinExistence type="predicted"/>
<keyword evidence="4 6" id="KW-1133">Transmembrane helix</keyword>
<keyword evidence="2" id="KW-1003">Cell membrane</keyword>
<dbReference type="EMBL" id="JBEWSZ010000001">
    <property type="protein sequence ID" value="MET2829290.1"/>
    <property type="molecule type" value="Genomic_DNA"/>
</dbReference>
<evidence type="ECO:0000256" key="4">
    <source>
        <dbReference type="ARBA" id="ARBA00022989"/>
    </source>
</evidence>
<dbReference type="CDD" id="cd06581">
    <property type="entry name" value="TM_PBP1_LivM_like"/>
    <property type="match status" value="1"/>
</dbReference>
<evidence type="ECO:0000313" key="7">
    <source>
        <dbReference type="EMBL" id="MET2829290.1"/>
    </source>
</evidence>
<sequence>MNTNTISTGIRPQVQATSLARTVTFWAIVVGALYVTASLLTDQHLVDLMFQIMLAASLAGAWNIVGGFGGQIALGHAAFFGVGAYTSTLLFQHFQLTPWVGMLGGAFLAALLATLIGAVTLRLRGPFFAMTTVAFTELVRIIVKNWDSVTGGSRGLWIPWEPNPWNFNFSDRNSYLFVAITLAVLVYSATAIIANTKLGYLLNALREDVDAARSVGVKATRARLLSFAISAAFAAVGGTVYAQYTLSIDPASVMSFDISIQMALMSAVGGLGTVIGPALGAIAVVTSSSLLRGWFGGELGALHLLLYGVLLILVMLFARGGIIGVAGDLKKRFSRKSSQR</sequence>
<evidence type="ECO:0000256" key="6">
    <source>
        <dbReference type="SAM" id="Phobius"/>
    </source>
</evidence>
<comment type="caution">
    <text evidence="7">The sequence shown here is derived from an EMBL/GenBank/DDBJ whole genome shotgun (WGS) entry which is preliminary data.</text>
</comment>
<dbReference type="Proteomes" id="UP001548832">
    <property type="component" value="Unassembled WGS sequence"/>
</dbReference>
<dbReference type="PANTHER" id="PTHR30482">
    <property type="entry name" value="HIGH-AFFINITY BRANCHED-CHAIN AMINO ACID TRANSPORT SYSTEM PERMEASE"/>
    <property type="match status" value="1"/>
</dbReference>
<feature type="transmembrane region" description="Helical" evidence="6">
    <location>
        <begin position="23"/>
        <end position="40"/>
    </location>
</feature>
<gene>
    <name evidence="7" type="ORF">ABVQ20_20160</name>
</gene>
<keyword evidence="8" id="KW-1185">Reference proteome</keyword>
<dbReference type="InterPro" id="IPR001851">
    <property type="entry name" value="ABC_transp_permease"/>
</dbReference>
<feature type="transmembrane region" description="Helical" evidence="6">
    <location>
        <begin position="224"/>
        <end position="242"/>
    </location>
</feature>
<dbReference type="InterPro" id="IPR043428">
    <property type="entry name" value="LivM-like"/>
</dbReference>
<evidence type="ECO:0000256" key="5">
    <source>
        <dbReference type="ARBA" id="ARBA00023136"/>
    </source>
</evidence>
<organism evidence="7 8">
    <name type="scientific">Mesorhizobium shangrilense</name>
    <dbReference type="NCBI Taxonomy" id="460060"/>
    <lineage>
        <taxon>Bacteria</taxon>
        <taxon>Pseudomonadati</taxon>
        <taxon>Pseudomonadota</taxon>
        <taxon>Alphaproteobacteria</taxon>
        <taxon>Hyphomicrobiales</taxon>
        <taxon>Phyllobacteriaceae</taxon>
        <taxon>Mesorhizobium</taxon>
    </lineage>
</organism>